<keyword evidence="1" id="KW-0808">Transferase</keyword>
<accession>A0A7G2CJ45</accession>
<evidence type="ECO:0008006" key="6">
    <source>
        <dbReference type="Google" id="ProtNLM"/>
    </source>
</evidence>
<gene>
    <name evidence="4" type="ORF">ADEAN_000738300</name>
</gene>
<dbReference type="EMBL" id="LR877159">
    <property type="protein sequence ID" value="CAD2219870.1"/>
    <property type="molecule type" value="Genomic_DNA"/>
</dbReference>
<dbReference type="VEuPathDB" id="TriTrypDB:ADEAN_000738300"/>
<dbReference type="AlphaFoldDB" id="A0A7G2CJ45"/>
<name>A0A7G2CJ45_9TRYP</name>
<evidence type="ECO:0000256" key="2">
    <source>
        <dbReference type="ARBA" id="ARBA00023315"/>
    </source>
</evidence>
<dbReference type="PANTHER" id="PTHR43420:SF12">
    <property type="entry name" value="N-ACETYLTRANSFERASE DOMAIN-CONTAINING PROTEIN"/>
    <property type="match status" value="1"/>
</dbReference>
<dbReference type="GO" id="GO:0016746">
    <property type="term" value="F:acyltransferase activity"/>
    <property type="evidence" value="ECO:0007669"/>
    <property type="project" value="UniProtKB-KW"/>
</dbReference>
<dbReference type="Proteomes" id="UP000515908">
    <property type="component" value="Chromosome 15"/>
</dbReference>
<proteinExistence type="predicted"/>
<evidence type="ECO:0000313" key="4">
    <source>
        <dbReference type="EMBL" id="CAD2219870.1"/>
    </source>
</evidence>
<dbReference type="PANTHER" id="PTHR43420">
    <property type="entry name" value="ACETYLTRANSFERASE"/>
    <property type="match status" value="1"/>
</dbReference>
<evidence type="ECO:0000256" key="3">
    <source>
        <dbReference type="SAM" id="MobiDB-lite"/>
    </source>
</evidence>
<feature type="region of interest" description="Disordered" evidence="3">
    <location>
        <begin position="295"/>
        <end position="322"/>
    </location>
</feature>
<organism evidence="4 5">
    <name type="scientific">Angomonas deanei</name>
    <dbReference type="NCBI Taxonomy" id="59799"/>
    <lineage>
        <taxon>Eukaryota</taxon>
        <taxon>Discoba</taxon>
        <taxon>Euglenozoa</taxon>
        <taxon>Kinetoplastea</taxon>
        <taxon>Metakinetoplastina</taxon>
        <taxon>Trypanosomatida</taxon>
        <taxon>Trypanosomatidae</taxon>
        <taxon>Strigomonadinae</taxon>
        <taxon>Angomonas</taxon>
    </lineage>
</organism>
<dbReference type="InterPro" id="IPR050680">
    <property type="entry name" value="YpeA/RimI_acetyltransf"/>
</dbReference>
<keyword evidence="5" id="KW-1185">Reference proteome</keyword>
<evidence type="ECO:0000313" key="5">
    <source>
        <dbReference type="Proteomes" id="UP000515908"/>
    </source>
</evidence>
<protein>
    <recommendedName>
        <fullName evidence="6">N-acetyltransferase domain-containing protein</fullName>
    </recommendedName>
</protein>
<evidence type="ECO:0000256" key="1">
    <source>
        <dbReference type="ARBA" id="ARBA00022679"/>
    </source>
</evidence>
<sequence>MNYSPLLQSVEQKVIDAGYTLLYFGPLPPPHLSPNHNHNNHNICYQASLTEALRDGCVQCCAPSIADATLSEQYPSYCLEEVCAGRHPYLQGVLVRPSSSSEEVCAFVVSDGKDIYGNIRQTITQYKAAKTRGVLGPVEDTPAAQRFRQDLLSVQDVSDFVHVTLTATHPSYQRRNLAKCLLCLDLSRWALRGRQRSFLNMAIEKRIVYHNNNNEDSGSDTPQVVYAPSLASRRLYHYFHYRDVYPKYNPQTREETWSPKEADCGRVMAVFNFVPRVVEIAEEIINEVIKIGAGESASNSRGRKRSSSPVISTLHAKRKKKI</sequence>
<keyword evidence="2" id="KW-0012">Acyltransferase</keyword>
<reference evidence="4 5" key="1">
    <citation type="submission" date="2020-08" db="EMBL/GenBank/DDBJ databases">
        <authorList>
            <person name="Newling K."/>
            <person name="Davey J."/>
            <person name="Forrester S."/>
        </authorList>
    </citation>
    <scope>NUCLEOTIDE SEQUENCE [LARGE SCALE GENOMIC DNA]</scope>
    <source>
        <strain evidence="5">Crithidia deanei Carvalho (ATCC PRA-265)</strain>
    </source>
</reference>